<dbReference type="AlphaFoldDB" id="A0A2Z3JF91"/>
<keyword evidence="1" id="KW-0732">Signal</keyword>
<organism evidence="2 3">
    <name type="scientific">Deinococcus irradiatisoli</name>
    <dbReference type="NCBI Taxonomy" id="2202254"/>
    <lineage>
        <taxon>Bacteria</taxon>
        <taxon>Thermotogati</taxon>
        <taxon>Deinococcota</taxon>
        <taxon>Deinococci</taxon>
        <taxon>Deinococcales</taxon>
        <taxon>Deinococcaceae</taxon>
        <taxon>Deinococcus</taxon>
    </lineage>
</organism>
<reference evidence="2 3" key="1">
    <citation type="submission" date="2018-05" db="EMBL/GenBank/DDBJ databases">
        <title>Complete Genome Sequence of Deinococcus sp. strain 17bor-2.</title>
        <authorList>
            <person name="Srinivasan S."/>
        </authorList>
    </citation>
    <scope>NUCLEOTIDE SEQUENCE [LARGE SCALE GENOMIC DNA]</scope>
    <source>
        <strain evidence="2 3">17bor-2</strain>
    </source>
</reference>
<dbReference type="EMBL" id="CP029494">
    <property type="protein sequence ID" value="AWN22151.1"/>
    <property type="molecule type" value="Genomic_DNA"/>
</dbReference>
<dbReference type="Proteomes" id="UP000245368">
    <property type="component" value="Chromosome"/>
</dbReference>
<dbReference type="KEGG" id="dez:DKM44_01945"/>
<protein>
    <recommendedName>
        <fullName evidence="4">Lipoprotein</fullName>
    </recommendedName>
</protein>
<evidence type="ECO:0000313" key="3">
    <source>
        <dbReference type="Proteomes" id="UP000245368"/>
    </source>
</evidence>
<sequence>MSKLAVMGLGLVLLCGCLPRAGASLPAQPAWAYRLFFLSPAARQDACRQGTAAATLTVRPGPGQLNFSGERFDPAGPLIFTSAYGSVFAFCRERAAAGRVPPAEVPAFSISLAASGAALPVQSAVLAVYDRADREMFRRSLFEAPAEATQLSESDFTPAEQNLIRQAQFFRIFLTSGDATRTLVFSLPKYDHLK</sequence>
<evidence type="ECO:0000256" key="1">
    <source>
        <dbReference type="SAM" id="SignalP"/>
    </source>
</evidence>
<dbReference type="PROSITE" id="PS51257">
    <property type="entry name" value="PROKAR_LIPOPROTEIN"/>
    <property type="match status" value="1"/>
</dbReference>
<feature type="signal peptide" evidence="1">
    <location>
        <begin position="1"/>
        <end position="23"/>
    </location>
</feature>
<name>A0A2Z3JF91_9DEIO</name>
<accession>A0A2Z3JF91</accession>
<evidence type="ECO:0008006" key="4">
    <source>
        <dbReference type="Google" id="ProtNLM"/>
    </source>
</evidence>
<proteinExistence type="predicted"/>
<feature type="chain" id="PRO_5016344755" description="Lipoprotein" evidence="1">
    <location>
        <begin position="24"/>
        <end position="194"/>
    </location>
</feature>
<gene>
    <name evidence="2" type="ORF">DKM44_01945</name>
</gene>
<dbReference type="RefSeq" id="WP_109824962.1">
    <property type="nucleotide sequence ID" value="NZ_CP029494.1"/>
</dbReference>
<keyword evidence="3" id="KW-1185">Reference proteome</keyword>
<evidence type="ECO:0000313" key="2">
    <source>
        <dbReference type="EMBL" id="AWN22151.1"/>
    </source>
</evidence>